<dbReference type="CDD" id="cd00009">
    <property type="entry name" value="AAA"/>
    <property type="match status" value="1"/>
</dbReference>
<gene>
    <name evidence="10" type="ORF">ISU02_03530</name>
</gene>
<dbReference type="RefSeq" id="WP_194700413.1">
    <property type="nucleotide sequence ID" value="NZ_JADKNH010000002.1"/>
</dbReference>
<organism evidence="10 11">
    <name type="scientific">Fusibacter ferrireducens</name>
    <dbReference type="NCBI Taxonomy" id="2785058"/>
    <lineage>
        <taxon>Bacteria</taxon>
        <taxon>Bacillati</taxon>
        <taxon>Bacillota</taxon>
        <taxon>Clostridia</taxon>
        <taxon>Eubacteriales</taxon>
        <taxon>Eubacteriales Family XII. Incertae Sedis</taxon>
        <taxon>Fusibacter</taxon>
    </lineage>
</organism>
<dbReference type="PROSITE" id="PS50045">
    <property type="entry name" value="SIGMA54_INTERACT_4"/>
    <property type="match status" value="1"/>
</dbReference>
<evidence type="ECO:0000313" key="11">
    <source>
        <dbReference type="Proteomes" id="UP000614200"/>
    </source>
</evidence>
<comment type="caution">
    <text evidence="10">The sequence shown here is derived from an EMBL/GenBank/DDBJ whole genome shotgun (WGS) entry which is preliminary data.</text>
</comment>
<evidence type="ECO:0000256" key="6">
    <source>
        <dbReference type="ARBA" id="ARBA00024867"/>
    </source>
</evidence>
<dbReference type="Proteomes" id="UP000614200">
    <property type="component" value="Unassembled WGS sequence"/>
</dbReference>
<accession>A0ABR9ZNY0</accession>
<dbReference type="PRINTS" id="PR01590">
    <property type="entry name" value="HTHFIS"/>
</dbReference>
<dbReference type="Pfam" id="PF25601">
    <property type="entry name" value="AAA_lid_14"/>
    <property type="match status" value="1"/>
</dbReference>
<keyword evidence="7" id="KW-0597">Phosphoprotein</keyword>
<evidence type="ECO:0000256" key="3">
    <source>
        <dbReference type="ARBA" id="ARBA00022840"/>
    </source>
</evidence>
<evidence type="ECO:0000256" key="4">
    <source>
        <dbReference type="ARBA" id="ARBA00023015"/>
    </source>
</evidence>
<reference evidence="10 11" key="1">
    <citation type="submission" date="2020-11" db="EMBL/GenBank/DDBJ databases">
        <title>Fusibacter basophilias sp. nov.</title>
        <authorList>
            <person name="Qiu D."/>
        </authorList>
    </citation>
    <scope>NUCLEOTIDE SEQUENCE [LARGE SCALE GENOMIC DNA]</scope>
    <source>
        <strain evidence="10 11">Q10-2</strain>
    </source>
</reference>
<dbReference type="InterPro" id="IPR011006">
    <property type="entry name" value="CheY-like_superfamily"/>
</dbReference>
<dbReference type="Pfam" id="PF02954">
    <property type="entry name" value="HTH_8"/>
    <property type="match status" value="1"/>
</dbReference>
<dbReference type="InterPro" id="IPR027417">
    <property type="entry name" value="P-loop_NTPase"/>
</dbReference>
<dbReference type="Pfam" id="PF00072">
    <property type="entry name" value="Response_reg"/>
    <property type="match status" value="1"/>
</dbReference>
<protein>
    <recommendedName>
        <fullName evidence="1">Stage 0 sporulation protein A homolog</fullName>
    </recommendedName>
</protein>
<evidence type="ECO:0000259" key="9">
    <source>
        <dbReference type="PROSITE" id="PS50110"/>
    </source>
</evidence>
<keyword evidence="11" id="KW-1185">Reference proteome</keyword>
<dbReference type="SUPFAM" id="SSF52172">
    <property type="entry name" value="CheY-like"/>
    <property type="match status" value="1"/>
</dbReference>
<dbReference type="Gene3D" id="3.40.50.2300">
    <property type="match status" value="1"/>
</dbReference>
<keyword evidence="4" id="KW-0805">Transcription regulation</keyword>
<dbReference type="PROSITE" id="PS50110">
    <property type="entry name" value="RESPONSE_REGULATORY"/>
    <property type="match status" value="1"/>
</dbReference>
<dbReference type="Gene3D" id="1.10.8.60">
    <property type="match status" value="1"/>
</dbReference>
<evidence type="ECO:0000313" key="10">
    <source>
        <dbReference type="EMBL" id="MBF4692170.1"/>
    </source>
</evidence>
<dbReference type="InterPro" id="IPR003593">
    <property type="entry name" value="AAA+_ATPase"/>
</dbReference>
<dbReference type="SUPFAM" id="SSF52540">
    <property type="entry name" value="P-loop containing nucleoside triphosphate hydrolases"/>
    <property type="match status" value="1"/>
</dbReference>
<evidence type="ECO:0000256" key="7">
    <source>
        <dbReference type="PROSITE-ProRule" id="PRU00169"/>
    </source>
</evidence>
<keyword evidence="2" id="KW-0547">Nucleotide-binding</keyword>
<name>A0ABR9ZNY0_9FIRM</name>
<dbReference type="InterPro" id="IPR009057">
    <property type="entry name" value="Homeodomain-like_sf"/>
</dbReference>
<evidence type="ECO:0000256" key="1">
    <source>
        <dbReference type="ARBA" id="ARBA00018672"/>
    </source>
</evidence>
<dbReference type="InterPro" id="IPR025662">
    <property type="entry name" value="Sigma_54_int_dom_ATP-bd_1"/>
</dbReference>
<dbReference type="InterPro" id="IPR000641">
    <property type="entry name" value="CbxX/CfxQ"/>
</dbReference>
<feature type="domain" description="Sigma-54 factor interaction" evidence="8">
    <location>
        <begin position="141"/>
        <end position="371"/>
    </location>
</feature>
<keyword evidence="5" id="KW-0804">Transcription</keyword>
<dbReference type="PRINTS" id="PR00819">
    <property type="entry name" value="CBXCFQXSUPER"/>
</dbReference>
<dbReference type="InterPro" id="IPR025944">
    <property type="entry name" value="Sigma_54_int_dom_CS"/>
</dbReference>
<evidence type="ECO:0000256" key="5">
    <source>
        <dbReference type="ARBA" id="ARBA00023163"/>
    </source>
</evidence>
<proteinExistence type="predicted"/>
<dbReference type="InterPro" id="IPR058031">
    <property type="entry name" value="AAA_lid_NorR"/>
</dbReference>
<dbReference type="PANTHER" id="PTHR32071">
    <property type="entry name" value="TRANSCRIPTIONAL REGULATORY PROTEIN"/>
    <property type="match status" value="1"/>
</dbReference>
<feature type="modified residue" description="4-aspartylphosphate" evidence="7">
    <location>
        <position position="53"/>
    </location>
</feature>
<dbReference type="InterPro" id="IPR002197">
    <property type="entry name" value="HTH_Fis"/>
</dbReference>
<evidence type="ECO:0000256" key="2">
    <source>
        <dbReference type="ARBA" id="ARBA00022741"/>
    </source>
</evidence>
<feature type="domain" description="Response regulatory" evidence="9">
    <location>
        <begin position="4"/>
        <end position="118"/>
    </location>
</feature>
<dbReference type="Gene3D" id="1.10.10.60">
    <property type="entry name" value="Homeodomain-like"/>
    <property type="match status" value="1"/>
</dbReference>
<sequence length="459" mass="52195">MKIKLLIIDDESLIRKSLSAGLRDAGYEVASADSRAEGLRLMEVFRPHIVLTDMRLGKDNGVDLIPELKAIDNDTEIIVMTAYSDLKSAITAIKLGAFDYINKPFDLDHIKIVIHRAFECIKMTTRLLALKKHSELYMENMIGSSPVMMEVYKKIEKVSSVDNVTVLIRGETGTGKELVAEAIHKNSKRKNDPLLRVNCSAIPKNLVESELFGFEKNAFTGANSKKKGLFEIADGGIVFLDEFGELPLETQSKLLRFLEEKRFRRIGGLEDIEVDIRIVVATNKNLEEAVKKGEFREDLYYRINTFPINIPPLRKRGDDILLLADFYLKKFSQNAQKDIACLNVKVKEQLLKYPWPGNVRELRNVIERLVILSDKDVIDASYLPPEIRFYKDKVDTGAASVSDAYTEKEIGNLNEALDRVEKHLLTKALDKYSWNQTKTAEILGITRFTLKRKMEKHGL</sequence>
<comment type="function">
    <text evidence="6">May play the central regulatory role in sporulation. It may be an element of the effector pathway responsible for the activation of sporulation genes in response to nutritional stress. Spo0A may act in concert with spo0H (a sigma factor) to control the expression of some genes that are critical to the sporulation process.</text>
</comment>
<dbReference type="InterPro" id="IPR001789">
    <property type="entry name" value="Sig_transdc_resp-reg_receiver"/>
</dbReference>
<dbReference type="Gene3D" id="3.40.50.300">
    <property type="entry name" value="P-loop containing nucleotide triphosphate hydrolases"/>
    <property type="match status" value="1"/>
</dbReference>
<dbReference type="InterPro" id="IPR002078">
    <property type="entry name" value="Sigma_54_int"/>
</dbReference>
<dbReference type="SMART" id="SM00448">
    <property type="entry name" value="REC"/>
    <property type="match status" value="1"/>
</dbReference>
<evidence type="ECO:0000259" key="8">
    <source>
        <dbReference type="PROSITE" id="PS50045"/>
    </source>
</evidence>
<dbReference type="PROSITE" id="PS00688">
    <property type="entry name" value="SIGMA54_INTERACT_3"/>
    <property type="match status" value="1"/>
</dbReference>
<keyword evidence="3" id="KW-0067">ATP-binding</keyword>
<dbReference type="Pfam" id="PF00158">
    <property type="entry name" value="Sigma54_activat"/>
    <property type="match status" value="1"/>
</dbReference>
<dbReference type="SUPFAM" id="SSF46689">
    <property type="entry name" value="Homeodomain-like"/>
    <property type="match status" value="1"/>
</dbReference>
<dbReference type="EMBL" id="JADKNH010000002">
    <property type="protein sequence ID" value="MBF4692170.1"/>
    <property type="molecule type" value="Genomic_DNA"/>
</dbReference>
<dbReference type="PROSITE" id="PS00675">
    <property type="entry name" value="SIGMA54_INTERACT_1"/>
    <property type="match status" value="1"/>
</dbReference>
<dbReference type="SMART" id="SM00382">
    <property type="entry name" value="AAA"/>
    <property type="match status" value="1"/>
</dbReference>